<sequence length="339" mass="36560">MTKKFVLFLLAAVILIGAAGVFSWYQFASQKPLAEKTKYYRVGLLQMTPTVAENMEGFKLGLAELGYQEGENIEYFYRDANGDLEALKKYAAEVIAWKPDMIFVNTSPATLAVKKAAAASGIPVVFSMVADPLGAGIVSPTLADNKNITGTGCAYIDIAAKRLQLLKEIDPRVKKVLIFYRPEDKSGAPAAEKIINAGSQIGVEIVPVTISKKEDIQSYLTNLSAGEVDAIMDPADSMATAGLTEWGMAKARELKIPLMMLSKGECASGALASFGVDYIDLGKQTALIANQVLNGISPADIPFEQPRKWFFALNLKIAADIGLTIPETILEKADLVIKD</sequence>
<evidence type="ECO:0000313" key="2">
    <source>
        <dbReference type="Proteomes" id="UP000230729"/>
    </source>
</evidence>
<protein>
    <recommendedName>
        <fullName evidence="3">ABC transporter substrate-binding protein</fullName>
    </recommendedName>
</protein>
<comment type="caution">
    <text evidence="1">The sequence shown here is derived from an EMBL/GenBank/DDBJ whole genome shotgun (WGS) entry which is preliminary data.</text>
</comment>
<reference evidence="1 2" key="1">
    <citation type="submission" date="2017-09" db="EMBL/GenBank/DDBJ databases">
        <title>Depth-based differentiation of microbial function through sediment-hosted aquifers and enrichment of novel symbionts in the deep terrestrial subsurface.</title>
        <authorList>
            <person name="Probst A.J."/>
            <person name="Ladd B."/>
            <person name="Jarett J.K."/>
            <person name="Geller-Mcgrath D.E."/>
            <person name="Sieber C.M."/>
            <person name="Emerson J.B."/>
            <person name="Anantharaman K."/>
            <person name="Thomas B.C."/>
            <person name="Malmstrom R."/>
            <person name="Stieglmeier M."/>
            <person name="Klingl A."/>
            <person name="Woyke T."/>
            <person name="Ryan C.M."/>
            <person name="Banfield J.F."/>
        </authorList>
    </citation>
    <scope>NUCLEOTIDE SEQUENCE [LARGE SCALE GENOMIC DNA]</scope>
    <source>
        <strain evidence="1">CG23_combo_of_CG06-09_8_20_14_all_49_15</strain>
    </source>
</reference>
<dbReference type="EMBL" id="PCSD01000073">
    <property type="protein sequence ID" value="PIP33672.1"/>
    <property type="molecule type" value="Genomic_DNA"/>
</dbReference>
<dbReference type="PANTHER" id="PTHR35271:SF1">
    <property type="entry name" value="ABC TRANSPORTER, SUBSTRATE-BINDING LIPOPROTEIN"/>
    <property type="match status" value="1"/>
</dbReference>
<dbReference type="SUPFAM" id="SSF53822">
    <property type="entry name" value="Periplasmic binding protein-like I"/>
    <property type="match status" value="1"/>
</dbReference>
<dbReference type="PANTHER" id="PTHR35271">
    <property type="entry name" value="ABC TRANSPORTER, SUBSTRATE-BINDING LIPOPROTEIN-RELATED"/>
    <property type="match status" value="1"/>
</dbReference>
<accession>A0A2G9ZKJ9</accession>
<organism evidence="1 2">
    <name type="scientific">Candidatus Falkowbacteria bacterium CG23_combo_of_CG06-09_8_20_14_all_49_15</name>
    <dbReference type="NCBI Taxonomy" id="1974572"/>
    <lineage>
        <taxon>Bacteria</taxon>
        <taxon>Candidatus Falkowiibacteriota</taxon>
    </lineage>
</organism>
<dbReference type="CDD" id="cd06325">
    <property type="entry name" value="PBP1_ABC_unchar_transporter"/>
    <property type="match status" value="1"/>
</dbReference>
<dbReference type="Pfam" id="PF04392">
    <property type="entry name" value="ABC_sub_bind"/>
    <property type="match status" value="1"/>
</dbReference>
<name>A0A2G9ZKJ9_9BACT</name>
<evidence type="ECO:0008006" key="3">
    <source>
        <dbReference type="Google" id="ProtNLM"/>
    </source>
</evidence>
<dbReference type="InterPro" id="IPR028082">
    <property type="entry name" value="Peripla_BP_I"/>
</dbReference>
<dbReference type="InterPro" id="IPR007487">
    <property type="entry name" value="ABC_transpt-TYRBP-like"/>
</dbReference>
<evidence type="ECO:0000313" key="1">
    <source>
        <dbReference type="EMBL" id="PIP33672.1"/>
    </source>
</evidence>
<dbReference type="Gene3D" id="3.40.50.2300">
    <property type="match status" value="2"/>
</dbReference>
<gene>
    <name evidence="1" type="ORF">COX22_03050</name>
</gene>
<proteinExistence type="predicted"/>
<dbReference type="AlphaFoldDB" id="A0A2G9ZKJ9"/>
<dbReference type="Proteomes" id="UP000230729">
    <property type="component" value="Unassembled WGS sequence"/>
</dbReference>